<dbReference type="AlphaFoldDB" id="J9GFU2"/>
<protein>
    <submittedName>
        <fullName evidence="1">Membrane or secreted protein</fullName>
    </submittedName>
</protein>
<comment type="caution">
    <text evidence="1">The sequence shown here is derived from an EMBL/GenBank/DDBJ whole genome shotgun (WGS) entry which is preliminary data.</text>
</comment>
<proteinExistence type="predicted"/>
<dbReference type="EMBL" id="AMCI01003281">
    <property type="protein sequence ID" value="EJX00658.1"/>
    <property type="molecule type" value="Genomic_DNA"/>
</dbReference>
<gene>
    <name evidence="1" type="ORF">EVA_11236</name>
</gene>
<accession>J9GFU2</accession>
<evidence type="ECO:0000313" key="1">
    <source>
        <dbReference type="EMBL" id="EJX00658.1"/>
    </source>
</evidence>
<organism evidence="1">
    <name type="scientific">gut metagenome</name>
    <dbReference type="NCBI Taxonomy" id="749906"/>
    <lineage>
        <taxon>unclassified sequences</taxon>
        <taxon>metagenomes</taxon>
        <taxon>organismal metagenomes</taxon>
    </lineage>
</organism>
<reference evidence="1" key="1">
    <citation type="journal article" date="2012" name="PLoS ONE">
        <title>Gene sets for utilization of primary and secondary nutrition supplies in the distal gut of endangered iberian lynx.</title>
        <authorList>
            <person name="Alcaide M."/>
            <person name="Messina E."/>
            <person name="Richter M."/>
            <person name="Bargiela R."/>
            <person name="Peplies J."/>
            <person name="Huws S.A."/>
            <person name="Newbold C.J."/>
            <person name="Golyshin P.N."/>
            <person name="Simon M.A."/>
            <person name="Lopez G."/>
            <person name="Yakimov M.M."/>
            <person name="Ferrer M."/>
        </authorList>
    </citation>
    <scope>NUCLEOTIDE SEQUENCE</scope>
</reference>
<sequence length="98" mass="10383">MMKPFVTRATALAMAVLFAFSLVGCGAKPTEPVAGSKAASSEQQPAVAQELVIGENVDLGGFDPTKEMSPFIRFLVFDCLVELGYDSKNFLALPPTGK</sequence>
<name>J9GFU2_9ZZZZ</name>
<dbReference type="PROSITE" id="PS51257">
    <property type="entry name" value="PROKAR_LIPOPROTEIN"/>
    <property type="match status" value="1"/>
</dbReference>